<dbReference type="RefSeq" id="WP_013672237.1">
    <property type="nucleotide sequence ID" value="NC_015312.1"/>
</dbReference>
<evidence type="ECO:0000313" key="2">
    <source>
        <dbReference type="EMBL" id="AEA22295.1"/>
    </source>
</evidence>
<gene>
    <name evidence="2" type="ordered locus">Psed_0010</name>
</gene>
<dbReference type="Proteomes" id="UP000007809">
    <property type="component" value="Chromosome"/>
</dbReference>
<dbReference type="HOGENOM" id="CLU_3011019_0_0_11"/>
<name>F4D254_PSEUX</name>
<keyword evidence="3" id="KW-1185">Reference proteome</keyword>
<protein>
    <submittedName>
        <fullName evidence="2">Uncharacterized protein</fullName>
    </submittedName>
</protein>
<accession>F4D254</accession>
<dbReference type="EMBL" id="CP002593">
    <property type="protein sequence ID" value="AEA22295.1"/>
    <property type="molecule type" value="Genomic_DNA"/>
</dbReference>
<feature type="compositionally biased region" description="Basic residues" evidence="1">
    <location>
        <begin position="1"/>
        <end position="12"/>
    </location>
</feature>
<proteinExistence type="predicted"/>
<dbReference type="KEGG" id="pdx:Psed_0010"/>
<organism evidence="2 3">
    <name type="scientific">Pseudonocardia dioxanivorans (strain ATCC 55486 / DSM 44775 / JCM 13855 / CB1190)</name>
    <dbReference type="NCBI Taxonomy" id="675635"/>
    <lineage>
        <taxon>Bacteria</taxon>
        <taxon>Bacillati</taxon>
        <taxon>Actinomycetota</taxon>
        <taxon>Actinomycetes</taxon>
        <taxon>Pseudonocardiales</taxon>
        <taxon>Pseudonocardiaceae</taxon>
        <taxon>Pseudonocardia</taxon>
    </lineage>
</organism>
<evidence type="ECO:0000256" key="1">
    <source>
        <dbReference type="SAM" id="MobiDB-lite"/>
    </source>
</evidence>
<sequence>MAKRRKGKKPFNRRNDASLPRRRDESALERTRLILILMHVVSLAREYVDDVLDWWP</sequence>
<reference evidence="2 3" key="1">
    <citation type="journal article" date="2011" name="J. Bacteriol.">
        <title>Genome sequence of the 1,4-dioxane-degrading Pseudonocardia dioxanivorans strain CB1190.</title>
        <authorList>
            <person name="Sales C.M."/>
            <person name="Mahendra S."/>
            <person name="Grostern A."/>
            <person name="Parales R.E."/>
            <person name="Goodwin L.A."/>
            <person name="Woyke T."/>
            <person name="Nolan M."/>
            <person name="Lapidus A."/>
            <person name="Chertkov O."/>
            <person name="Ovchinnikova G."/>
            <person name="Sczyrba A."/>
            <person name="Alvarez-Cohen L."/>
        </authorList>
    </citation>
    <scope>NUCLEOTIDE SEQUENCE [LARGE SCALE GENOMIC DNA]</scope>
    <source>
        <strain evidence="3">ATCC 55486 / DSM 44775 / JCM 13855 / CB1190</strain>
    </source>
</reference>
<feature type="compositionally biased region" description="Basic and acidic residues" evidence="1">
    <location>
        <begin position="13"/>
        <end position="25"/>
    </location>
</feature>
<evidence type="ECO:0000313" key="3">
    <source>
        <dbReference type="Proteomes" id="UP000007809"/>
    </source>
</evidence>
<dbReference type="AlphaFoldDB" id="F4D254"/>
<feature type="region of interest" description="Disordered" evidence="1">
    <location>
        <begin position="1"/>
        <end position="25"/>
    </location>
</feature>